<dbReference type="InterPro" id="IPR003582">
    <property type="entry name" value="ShKT_dom"/>
</dbReference>
<proteinExistence type="predicted"/>
<keyword evidence="1" id="KW-0732">Signal</keyword>
<dbReference type="STRING" id="51028.A0A0N4UZM6"/>
<dbReference type="WBParaSite" id="EVEC_0000308601-mRNA-1">
    <property type="protein sequence ID" value="EVEC_0000308601-mRNA-1"/>
    <property type="gene ID" value="EVEC_0000308601"/>
</dbReference>
<name>A0A0N4UZM6_ENTVE</name>
<dbReference type="OrthoDB" id="5868199at2759"/>
<dbReference type="PANTHER" id="PTHR46219">
    <property type="entry name" value="PROTEIN CBG11138"/>
    <property type="match status" value="1"/>
</dbReference>
<reference evidence="7" key="1">
    <citation type="submission" date="2017-02" db="UniProtKB">
        <authorList>
            <consortium name="WormBaseParasite"/>
        </authorList>
    </citation>
    <scope>IDENTIFICATION</scope>
</reference>
<dbReference type="AlphaFoldDB" id="A0A0N4UZM6"/>
<organism evidence="7">
    <name type="scientific">Enterobius vermicularis</name>
    <name type="common">Human pinworm</name>
    <dbReference type="NCBI Taxonomy" id="51028"/>
    <lineage>
        <taxon>Eukaryota</taxon>
        <taxon>Metazoa</taxon>
        <taxon>Ecdysozoa</taxon>
        <taxon>Nematoda</taxon>
        <taxon>Chromadorea</taxon>
        <taxon>Rhabditida</taxon>
        <taxon>Spirurina</taxon>
        <taxon>Oxyuridomorpha</taxon>
        <taxon>Oxyuroidea</taxon>
        <taxon>Oxyuridae</taxon>
        <taxon>Enterobius</taxon>
    </lineage>
</organism>
<dbReference type="Proteomes" id="UP000274131">
    <property type="component" value="Unassembled WGS sequence"/>
</dbReference>
<dbReference type="Gene3D" id="1.10.10.1870">
    <property type="entry name" value="ShTK domain-like"/>
    <property type="match status" value="1"/>
</dbReference>
<dbReference type="SMART" id="SM00254">
    <property type="entry name" value="ShKT"/>
    <property type="match status" value="2"/>
</dbReference>
<evidence type="ECO:0000256" key="3">
    <source>
        <dbReference type="PROSITE-ProRule" id="PRU01005"/>
    </source>
</evidence>
<evidence type="ECO:0000313" key="6">
    <source>
        <dbReference type="Proteomes" id="UP000274131"/>
    </source>
</evidence>
<reference evidence="5 6" key="2">
    <citation type="submission" date="2018-10" db="EMBL/GenBank/DDBJ databases">
        <authorList>
            <consortium name="Pathogen Informatics"/>
        </authorList>
    </citation>
    <scope>NUCLEOTIDE SEQUENCE [LARGE SCALE GENOMIC DNA]</scope>
</reference>
<dbReference type="PANTHER" id="PTHR46219:SF13">
    <property type="entry name" value="SHKT DOMAIN-CONTAINING PROTEIN"/>
    <property type="match status" value="1"/>
</dbReference>
<sequence length="117" mass="12974">MSGYERAFLSQYECICFTEICLDKAAAGRVSDCPRLASLCNNNIYSQLMTEQCPRTCNRCNGLVIPNATIVVPTVGTCVDKAPPSGVSECQQKRYLCNVPVYQALMRDQCPRTCNFC</sequence>
<evidence type="ECO:0000256" key="2">
    <source>
        <dbReference type="ARBA" id="ARBA00023157"/>
    </source>
</evidence>
<evidence type="ECO:0000259" key="4">
    <source>
        <dbReference type="PROSITE" id="PS51670"/>
    </source>
</evidence>
<dbReference type="Gene3D" id="1.10.10.1940">
    <property type="match status" value="1"/>
</dbReference>
<feature type="domain" description="ShKT" evidence="4">
    <location>
        <begin position="21"/>
        <end position="60"/>
    </location>
</feature>
<dbReference type="FunFam" id="1.10.10.1940:FF:000002">
    <property type="entry name" value="PHAryngeal gland Toxin-related"/>
    <property type="match status" value="1"/>
</dbReference>
<evidence type="ECO:0000313" key="5">
    <source>
        <dbReference type="EMBL" id="VDD87651.1"/>
    </source>
</evidence>
<keyword evidence="2" id="KW-1015">Disulfide bond</keyword>
<keyword evidence="6" id="KW-1185">Reference proteome</keyword>
<dbReference type="PROSITE" id="PS51670">
    <property type="entry name" value="SHKT"/>
    <property type="match status" value="1"/>
</dbReference>
<evidence type="ECO:0000256" key="1">
    <source>
        <dbReference type="ARBA" id="ARBA00022729"/>
    </source>
</evidence>
<comment type="caution">
    <text evidence="3">Lacks conserved residue(s) required for the propagation of feature annotation.</text>
</comment>
<accession>A0A0N4UZM6</accession>
<evidence type="ECO:0000313" key="7">
    <source>
        <dbReference type="WBParaSite" id="EVEC_0000308601-mRNA-1"/>
    </source>
</evidence>
<gene>
    <name evidence="5" type="ORF">EVEC_LOCUS2794</name>
</gene>
<dbReference type="Pfam" id="PF01549">
    <property type="entry name" value="ShK"/>
    <property type="match status" value="2"/>
</dbReference>
<dbReference type="EMBL" id="UXUI01007450">
    <property type="protein sequence ID" value="VDD87651.1"/>
    <property type="molecule type" value="Genomic_DNA"/>
</dbReference>
<protein>
    <submittedName>
        <fullName evidence="7">ShKT domain-containing protein</fullName>
    </submittedName>
</protein>